<reference evidence="1" key="1">
    <citation type="submission" date="2021-03" db="EMBL/GenBank/DDBJ databases">
        <authorList>
            <person name="Wang G."/>
        </authorList>
    </citation>
    <scope>NUCLEOTIDE SEQUENCE</scope>
    <source>
        <strain evidence="1">KCTC 12899</strain>
    </source>
</reference>
<dbReference type="PANTHER" id="PTHR21174:SF0">
    <property type="entry name" value="HD PHOSPHOHYDROLASE FAMILY PROTEIN-RELATED"/>
    <property type="match status" value="1"/>
</dbReference>
<proteinExistence type="predicted"/>
<evidence type="ECO:0000313" key="1">
    <source>
        <dbReference type="EMBL" id="MBO1321566.1"/>
    </source>
</evidence>
<dbReference type="SUPFAM" id="SSF109604">
    <property type="entry name" value="HD-domain/PDEase-like"/>
    <property type="match status" value="1"/>
</dbReference>
<evidence type="ECO:0000313" key="2">
    <source>
        <dbReference type="Proteomes" id="UP000664417"/>
    </source>
</evidence>
<dbReference type="PIRSF" id="PIRSF035170">
    <property type="entry name" value="HD_phosphohydro"/>
    <property type="match status" value="1"/>
</dbReference>
<evidence type="ECO:0008006" key="3">
    <source>
        <dbReference type="Google" id="ProtNLM"/>
    </source>
</evidence>
<comment type="caution">
    <text evidence="1">The sequence shown here is derived from an EMBL/GenBank/DDBJ whole genome shotgun (WGS) entry which is preliminary data.</text>
</comment>
<keyword evidence="2" id="KW-1185">Reference proteome</keyword>
<organism evidence="1 2">
    <name type="scientific">Acanthopleuribacter pedis</name>
    <dbReference type="NCBI Taxonomy" id="442870"/>
    <lineage>
        <taxon>Bacteria</taxon>
        <taxon>Pseudomonadati</taxon>
        <taxon>Acidobacteriota</taxon>
        <taxon>Holophagae</taxon>
        <taxon>Acanthopleuribacterales</taxon>
        <taxon>Acanthopleuribacteraceae</taxon>
        <taxon>Acanthopleuribacter</taxon>
    </lineage>
</organism>
<dbReference type="PANTHER" id="PTHR21174">
    <property type="match status" value="1"/>
</dbReference>
<protein>
    <recommendedName>
        <fullName evidence="3">Metal-dependent HD superfamily phosphohydrolase</fullName>
    </recommendedName>
</protein>
<dbReference type="AlphaFoldDB" id="A0A8J7QIU3"/>
<accession>A0A8J7QIU3</accession>
<dbReference type="InterPro" id="IPR009218">
    <property type="entry name" value="HD_phosphohydro"/>
</dbReference>
<name>A0A8J7QIU3_9BACT</name>
<dbReference type="RefSeq" id="WP_207861540.1">
    <property type="nucleotide sequence ID" value="NZ_JAFREP010000025.1"/>
</dbReference>
<dbReference type="Proteomes" id="UP000664417">
    <property type="component" value="Unassembled WGS sequence"/>
</dbReference>
<dbReference type="EMBL" id="JAFREP010000025">
    <property type="protein sequence ID" value="MBO1321566.1"/>
    <property type="molecule type" value="Genomic_DNA"/>
</dbReference>
<gene>
    <name evidence="1" type="ORF">J3U88_24020</name>
</gene>
<sequence>MRETQPISFTDFDALWRRVTGLSGATRLAALHAAYGETHRAYHNLEHVIACLRGLDEAYLVLADKPYAWDAVAVGLWYHDAIYRIGSGTNERDSADWAARDLRADGADPVFADQVHAWITATEHQAEPEGRDAQLLVDLDLGILGCPTEIYDRFETAIRQEYRRVPGFIYRRKRAEILRGFLARPAIYHTPHLHQAWEQQARENLARAIEALVG</sequence>